<dbReference type="Gene3D" id="3.30.390.50">
    <property type="entry name" value="CO dehydrogenase flavoprotein, C-terminal domain"/>
    <property type="match status" value="1"/>
</dbReference>
<keyword evidence="19" id="KW-1185">Reference proteome</keyword>
<organism evidence="18 19">
    <name type="scientific">Chiloscyllium punctatum</name>
    <name type="common">Brownbanded bambooshark</name>
    <name type="synonym">Hemiscyllium punctatum</name>
    <dbReference type="NCBI Taxonomy" id="137246"/>
    <lineage>
        <taxon>Eukaryota</taxon>
        <taxon>Metazoa</taxon>
        <taxon>Chordata</taxon>
        <taxon>Craniata</taxon>
        <taxon>Vertebrata</taxon>
        <taxon>Chondrichthyes</taxon>
        <taxon>Elasmobranchii</taxon>
        <taxon>Galeomorphii</taxon>
        <taxon>Galeoidea</taxon>
        <taxon>Orectolobiformes</taxon>
        <taxon>Hemiscylliidae</taxon>
        <taxon>Chiloscyllium</taxon>
    </lineage>
</organism>
<dbReference type="GO" id="GO:0009249">
    <property type="term" value="P:protein lipoylation"/>
    <property type="evidence" value="ECO:0007669"/>
    <property type="project" value="InterPro"/>
</dbReference>
<evidence type="ECO:0000313" key="19">
    <source>
        <dbReference type="Proteomes" id="UP000287033"/>
    </source>
</evidence>
<evidence type="ECO:0000256" key="13">
    <source>
        <dbReference type="ARBA" id="ARBA00077230"/>
    </source>
</evidence>
<dbReference type="UniPathway" id="UPA00537">
    <property type="reaction ID" value="UER00595"/>
</dbReference>
<comment type="function">
    <text evidence="10">Lipoyl amidotransferase that catalyzes the transfer of lipoyl moieties from lipoyl-protein H of the glycine cleavage system (lipoyl-GCSH) to E2 subunits of the pyruvate dehydrogenase complex (PDCE2). Unable to catalyze the transfer of octanoyl from octanoyl-GCSH to PDCE2. In vitro, it is also able to catalyze the transfer of the lipoyl group from lipoyl-AMP to the specific lysine residue of lipoyl domains of lipoate-dependent enzymes but this reaction may not be physiologically relevant.</text>
</comment>
<evidence type="ECO:0000256" key="6">
    <source>
        <dbReference type="ARBA" id="ARBA00023128"/>
    </source>
</evidence>
<evidence type="ECO:0000256" key="12">
    <source>
        <dbReference type="ARBA" id="ARBA00071354"/>
    </source>
</evidence>
<dbReference type="InterPro" id="IPR004143">
    <property type="entry name" value="BPL_LPL_catalytic"/>
</dbReference>
<dbReference type="InterPro" id="IPR045864">
    <property type="entry name" value="aa-tRNA-synth_II/BPL/LPL"/>
</dbReference>
<dbReference type="STRING" id="137246.A0A401T7F0"/>
<dbReference type="InterPro" id="IPR004562">
    <property type="entry name" value="LipoylTrfase_LipoateP_Ligase"/>
</dbReference>
<keyword evidence="5" id="KW-0809">Transit peptide</keyword>
<proteinExistence type="inferred from homology"/>
<dbReference type="AlphaFoldDB" id="A0A401T7F0"/>
<dbReference type="PROSITE" id="PS51733">
    <property type="entry name" value="BPL_LPL_CATALYTIC"/>
    <property type="match status" value="1"/>
</dbReference>
<comment type="similarity">
    <text evidence="3">Belongs to the LplA family.</text>
</comment>
<name>A0A401T7F0_CHIPU</name>
<dbReference type="GO" id="GO:0017118">
    <property type="term" value="F:lipoyltransferase activity"/>
    <property type="evidence" value="ECO:0007669"/>
    <property type="project" value="TreeGrafter"/>
</dbReference>
<evidence type="ECO:0000256" key="10">
    <source>
        <dbReference type="ARBA" id="ARBA00055110"/>
    </source>
</evidence>
<evidence type="ECO:0000313" key="18">
    <source>
        <dbReference type="EMBL" id="GCC38527.1"/>
    </source>
</evidence>
<keyword evidence="7" id="KW-0012">Acyltransferase</keyword>
<dbReference type="PANTHER" id="PTHR12561">
    <property type="entry name" value="LIPOATE-PROTEIN LIGASE"/>
    <property type="match status" value="1"/>
</dbReference>
<evidence type="ECO:0000256" key="16">
    <source>
        <dbReference type="ARBA" id="ARBA00083292"/>
    </source>
</evidence>
<dbReference type="Proteomes" id="UP000287033">
    <property type="component" value="Unassembled WGS sequence"/>
</dbReference>
<comment type="catalytic activity">
    <reaction evidence="9">
        <text>(R)-lipoyl-5'-AMP + L-lysyl-[lipoyl-carrier protein] = N(6)-[(R)-lipoyl]-L-lysyl-[lipoyl-carrier protein] + AMP + 2 H(+)</text>
        <dbReference type="Rhea" id="RHEA:20473"/>
        <dbReference type="Rhea" id="RHEA-COMP:10500"/>
        <dbReference type="Rhea" id="RHEA-COMP:10502"/>
        <dbReference type="ChEBI" id="CHEBI:15378"/>
        <dbReference type="ChEBI" id="CHEBI:29969"/>
        <dbReference type="ChEBI" id="CHEBI:83091"/>
        <dbReference type="ChEBI" id="CHEBI:83099"/>
        <dbReference type="ChEBI" id="CHEBI:456215"/>
    </reaction>
</comment>
<dbReference type="OrthoDB" id="201621at2759"/>
<dbReference type="OMA" id="RYQNWDW"/>
<evidence type="ECO:0000256" key="15">
    <source>
        <dbReference type="ARBA" id="ARBA00081636"/>
    </source>
</evidence>
<dbReference type="SUPFAM" id="SSF55681">
    <property type="entry name" value="Class II aaRS and biotin synthetases"/>
    <property type="match status" value="1"/>
</dbReference>
<gene>
    <name evidence="18" type="ORF">chiPu_0017041</name>
</gene>
<evidence type="ECO:0000256" key="9">
    <source>
        <dbReference type="ARBA" id="ARBA00052428"/>
    </source>
</evidence>
<evidence type="ECO:0000256" key="7">
    <source>
        <dbReference type="ARBA" id="ARBA00023315"/>
    </source>
</evidence>
<dbReference type="NCBIfam" id="TIGR00545">
    <property type="entry name" value="lipoyltrans"/>
    <property type="match status" value="1"/>
</dbReference>
<dbReference type="FunFam" id="3.30.930.10:FF:000045">
    <property type="entry name" value="lipoyltransferase 1, mitochondrial"/>
    <property type="match status" value="1"/>
</dbReference>
<dbReference type="FunFam" id="3.30.390.50:FF:000005">
    <property type="entry name" value="Lipoyltransferase 1, mitochondrial"/>
    <property type="match status" value="1"/>
</dbReference>
<evidence type="ECO:0000256" key="5">
    <source>
        <dbReference type="ARBA" id="ARBA00022946"/>
    </source>
</evidence>
<keyword evidence="6" id="KW-0496">Mitochondrion</keyword>
<comment type="caution">
    <text evidence="18">The sequence shown here is derived from an EMBL/GenBank/DDBJ whole genome shotgun (WGS) entry which is preliminary data.</text>
</comment>
<evidence type="ECO:0000256" key="1">
    <source>
        <dbReference type="ARBA" id="ARBA00004173"/>
    </source>
</evidence>
<evidence type="ECO:0000256" key="3">
    <source>
        <dbReference type="ARBA" id="ARBA00008242"/>
    </source>
</evidence>
<dbReference type="EMBL" id="BEZZ01001201">
    <property type="protein sequence ID" value="GCC38527.1"/>
    <property type="molecule type" value="Genomic_DNA"/>
</dbReference>
<comment type="catalytic activity">
    <reaction evidence="8">
        <text>N(6)-[(R)-lipoyl]-L-lysyl-[glycine-cleavage complex H protein] + L-lysyl-[lipoyl-carrier protein] = L-lysyl-[glycine-cleavage complex H protein] + N(6)-[(R)-lipoyl]-L-lysyl-[lipoyl-carrier protein]</text>
        <dbReference type="Rhea" id="RHEA:16413"/>
        <dbReference type="Rhea" id="RHEA-COMP:10494"/>
        <dbReference type="Rhea" id="RHEA-COMP:10500"/>
        <dbReference type="Rhea" id="RHEA-COMP:10501"/>
        <dbReference type="Rhea" id="RHEA-COMP:10502"/>
        <dbReference type="ChEBI" id="CHEBI:29969"/>
        <dbReference type="ChEBI" id="CHEBI:83099"/>
        <dbReference type="EC" id="2.3.1.200"/>
    </reaction>
    <physiologicalReaction direction="left-to-right" evidence="8">
        <dbReference type="Rhea" id="RHEA:16414"/>
    </physiologicalReaction>
</comment>
<evidence type="ECO:0000256" key="4">
    <source>
        <dbReference type="ARBA" id="ARBA00022679"/>
    </source>
</evidence>
<sequence length="376" mass="42472">MPLLNVGFRAAWRTLSPACYTTLAALAESRGDSALLLKSTSTDIYENLALEDWLHEYVQSRDRHVLLLWRNCPTVVIGRHQNPWQECNLKLMRDQGIQLSRRRSGGGTVYHDLGNINLTFFTSKKKYDRRGNLELVISALKRIRPQLNVLATDRYDLLLNGVFKISGTASKIGRTSAYHHCTLLCNSNRHVLSSVLHSPHQGLKTNATPSIPATVKNLCDEDPTLTCDLLMDAIAMEYARQHSCQSKIMLVDPKDNLLLPGIAKFTQELKSWDWIYGRTPKFSISHYFSVDHNLPGAEVELNMSITHGRIESCNIKLFSDWLPSMMCNQLASDLIGNKFCPTETLILASAYLRVCSQDNELCTKWNALCEQVMAIM</sequence>
<dbReference type="Gene3D" id="3.30.930.10">
    <property type="entry name" value="Bira Bifunctional Protein, Domain 2"/>
    <property type="match status" value="1"/>
</dbReference>
<keyword evidence="4" id="KW-0808">Transferase</keyword>
<comment type="subcellular location">
    <subcellularLocation>
        <location evidence="1">Mitochondrion</location>
    </subcellularLocation>
</comment>
<dbReference type="PANTHER" id="PTHR12561:SF3">
    <property type="entry name" value="LIPOYLTRANSFERASE 1, MITOCHONDRIAL"/>
    <property type="match status" value="1"/>
</dbReference>
<dbReference type="Pfam" id="PF21948">
    <property type="entry name" value="LplA-B_cat"/>
    <property type="match status" value="1"/>
</dbReference>
<dbReference type="CDD" id="cd16443">
    <property type="entry name" value="LplA"/>
    <property type="match status" value="1"/>
</dbReference>
<evidence type="ECO:0000256" key="14">
    <source>
        <dbReference type="ARBA" id="ARBA00079837"/>
    </source>
</evidence>
<comment type="pathway">
    <text evidence="2">Protein modification; protein lipoylation via exogenous pathway; protein N(6)-(lipoyl)lysine from lipoate: step 2/2.</text>
</comment>
<evidence type="ECO:0000259" key="17">
    <source>
        <dbReference type="PROSITE" id="PS51733"/>
    </source>
</evidence>
<protein>
    <recommendedName>
        <fullName evidence="12">Lipoyl amidotransferase LIPT1, mitochondrial</fullName>
        <ecNumber evidence="11">2.3.1.200</ecNumber>
    </recommendedName>
    <alternativeName>
        <fullName evidence="15">Lipoate biosynthesis protein</fullName>
    </alternativeName>
    <alternativeName>
        <fullName evidence="13">Lipoate-protein ligase</fullName>
    </alternativeName>
    <alternativeName>
        <fullName evidence="16">Lipoyl ligase</fullName>
    </alternativeName>
    <alternativeName>
        <fullName evidence="14">Lipoyltransferase 1</fullName>
    </alternativeName>
</protein>
<reference evidence="18 19" key="1">
    <citation type="journal article" date="2018" name="Nat. Ecol. Evol.">
        <title>Shark genomes provide insights into elasmobranch evolution and the origin of vertebrates.</title>
        <authorList>
            <person name="Hara Y"/>
            <person name="Yamaguchi K"/>
            <person name="Onimaru K"/>
            <person name="Kadota M"/>
            <person name="Koyanagi M"/>
            <person name="Keeley SD"/>
            <person name="Tatsumi K"/>
            <person name="Tanaka K"/>
            <person name="Motone F"/>
            <person name="Kageyama Y"/>
            <person name="Nozu R"/>
            <person name="Adachi N"/>
            <person name="Nishimura O"/>
            <person name="Nakagawa R"/>
            <person name="Tanegashima C"/>
            <person name="Kiyatake I"/>
            <person name="Matsumoto R"/>
            <person name="Murakumo K"/>
            <person name="Nishida K"/>
            <person name="Terakita A"/>
            <person name="Kuratani S"/>
            <person name="Sato K"/>
            <person name="Hyodo S Kuraku.S."/>
        </authorList>
    </citation>
    <scope>NUCLEOTIDE SEQUENCE [LARGE SCALE GENOMIC DNA]</scope>
</reference>
<evidence type="ECO:0000256" key="2">
    <source>
        <dbReference type="ARBA" id="ARBA00005085"/>
    </source>
</evidence>
<evidence type="ECO:0000256" key="8">
    <source>
        <dbReference type="ARBA" id="ARBA00051275"/>
    </source>
</evidence>
<accession>A0A401T7F0</accession>
<dbReference type="GO" id="GO:0005739">
    <property type="term" value="C:mitochondrion"/>
    <property type="evidence" value="ECO:0007669"/>
    <property type="project" value="UniProtKB-SubCell"/>
</dbReference>
<evidence type="ECO:0000256" key="11">
    <source>
        <dbReference type="ARBA" id="ARBA00066356"/>
    </source>
</evidence>
<feature type="domain" description="BPL/LPL catalytic" evidence="17">
    <location>
        <begin position="60"/>
        <end position="246"/>
    </location>
</feature>
<dbReference type="EC" id="2.3.1.200" evidence="11"/>